<comment type="similarity">
    <text evidence="3 11">Belongs to the FAD-dependent oxidoreductase 2 family. NadB subfamily.</text>
</comment>
<comment type="caution">
    <text evidence="13">The sequence shown here is derived from an EMBL/GenBank/DDBJ whole genome shotgun (WGS) entry which is preliminary data.</text>
</comment>
<keyword evidence="7 11" id="KW-0274">FAD</keyword>
<keyword evidence="14" id="KW-1185">Reference proteome</keyword>
<dbReference type="UniPathway" id="UPA00253">
    <property type="reaction ID" value="UER00326"/>
</dbReference>
<dbReference type="InterPro" id="IPR037099">
    <property type="entry name" value="Fum_R/Succ_DH_flav-like_C_sf"/>
</dbReference>
<dbReference type="EC" id="1.4.3.16" evidence="4 10"/>
<dbReference type="PANTHER" id="PTHR42716">
    <property type="entry name" value="L-ASPARTATE OXIDASE"/>
    <property type="match status" value="1"/>
</dbReference>
<evidence type="ECO:0000313" key="13">
    <source>
        <dbReference type="EMBL" id="OAU94807.1"/>
    </source>
</evidence>
<dbReference type="PATRIC" id="fig|480.237.peg.124"/>
<dbReference type="InterPro" id="IPR027477">
    <property type="entry name" value="Succ_DH/fumarate_Rdtase_cat_sf"/>
</dbReference>
<proteinExistence type="inferred from homology"/>
<dbReference type="Pfam" id="PF00890">
    <property type="entry name" value="FAD_binding_2"/>
    <property type="match status" value="1"/>
</dbReference>
<reference evidence="13 14" key="1">
    <citation type="journal article" date="2016" name="Genome Biol. Evol.">
        <title>Comparative Genomic Analyses of the Moraxella catarrhalis Serosensitive and Seroresistant Lineages Demonstrate Their Independent Evolution.</title>
        <authorList>
            <person name="Earl J.P."/>
            <person name="de Vries S.P."/>
            <person name="Ahmed A."/>
            <person name="Powell E."/>
            <person name="Schultz M.P."/>
            <person name="Hermans P.W."/>
            <person name="Hill D.J."/>
            <person name="Zhou Z."/>
            <person name="Constantinidou C.I."/>
            <person name="Hu F.Z."/>
            <person name="Bootsma H.J."/>
            <person name="Ehrlich G.D."/>
        </authorList>
    </citation>
    <scope>NUCLEOTIDE SEQUENCE [LARGE SCALE GENOMIC DNA]</scope>
    <source>
        <strain evidence="13 14">Z7542</strain>
    </source>
</reference>
<dbReference type="PANTHER" id="PTHR42716:SF2">
    <property type="entry name" value="L-ASPARTATE OXIDASE, CHLOROPLASTIC"/>
    <property type="match status" value="1"/>
</dbReference>
<evidence type="ECO:0000256" key="1">
    <source>
        <dbReference type="ARBA" id="ARBA00001974"/>
    </source>
</evidence>
<dbReference type="GO" id="GO:0005737">
    <property type="term" value="C:cytoplasm"/>
    <property type="evidence" value="ECO:0007669"/>
    <property type="project" value="UniProtKB-SubCell"/>
</dbReference>
<dbReference type="SUPFAM" id="SSF51905">
    <property type="entry name" value="FAD/NAD(P)-binding domain"/>
    <property type="match status" value="1"/>
</dbReference>
<dbReference type="EMBL" id="LXHC01000028">
    <property type="protein sequence ID" value="OAU94807.1"/>
    <property type="molecule type" value="Genomic_DNA"/>
</dbReference>
<evidence type="ECO:0000256" key="11">
    <source>
        <dbReference type="RuleBase" id="RU362049"/>
    </source>
</evidence>
<dbReference type="OrthoDB" id="9806724at2"/>
<dbReference type="AlphaFoldDB" id="A0A198UHU5"/>
<dbReference type="GO" id="GO:0008734">
    <property type="term" value="F:L-aspartate oxidase activity"/>
    <property type="evidence" value="ECO:0007669"/>
    <property type="project" value="UniProtKB-UniRule"/>
</dbReference>
<feature type="domain" description="FAD-dependent oxidoreductase 2 FAD-binding" evidence="12">
    <location>
        <begin position="7"/>
        <end position="380"/>
    </location>
</feature>
<evidence type="ECO:0000256" key="4">
    <source>
        <dbReference type="ARBA" id="ARBA00012173"/>
    </source>
</evidence>
<dbReference type="Gene3D" id="3.50.50.60">
    <property type="entry name" value="FAD/NAD(P)-binding domain"/>
    <property type="match status" value="1"/>
</dbReference>
<dbReference type="GO" id="GO:0034628">
    <property type="term" value="P:'de novo' NAD+ biosynthetic process from L-aspartate"/>
    <property type="evidence" value="ECO:0007669"/>
    <property type="project" value="TreeGrafter"/>
</dbReference>
<evidence type="ECO:0000256" key="6">
    <source>
        <dbReference type="ARBA" id="ARBA00022642"/>
    </source>
</evidence>
<keyword evidence="5 11" id="KW-0285">Flavoprotein</keyword>
<accession>A0A198UHU5</accession>
<protein>
    <recommendedName>
        <fullName evidence="4 10">L-aspartate oxidase</fullName>
        <ecNumber evidence="4 10">1.4.3.16</ecNumber>
    </recommendedName>
</protein>
<dbReference type="NCBIfam" id="TIGR00551">
    <property type="entry name" value="nadB"/>
    <property type="match status" value="1"/>
</dbReference>
<dbReference type="InterPro" id="IPR036188">
    <property type="entry name" value="FAD/NAD-bd_sf"/>
</dbReference>
<evidence type="ECO:0000256" key="3">
    <source>
        <dbReference type="ARBA" id="ARBA00008562"/>
    </source>
</evidence>
<comment type="cofactor">
    <cofactor evidence="1 11">
        <name>FAD</name>
        <dbReference type="ChEBI" id="CHEBI:57692"/>
    </cofactor>
</comment>
<evidence type="ECO:0000256" key="2">
    <source>
        <dbReference type="ARBA" id="ARBA00004950"/>
    </source>
</evidence>
<name>A0A198UHU5_MORCA</name>
<comment type="catalytic activity">
    <reaction evidence="9">
        <text>L-aspartate + O2 = iminosuccinate + H2O2</text>
        <dbReference type="Rhea" id="RHEA:25876"/>
        <dbReference type="ChEBI" id="CHEBI:15379"/>
        <dbReference type="ChEBI" id="CHEBI:16240"/>
        <dbReference type="ChEBI" id="CHEBI:29991"/>
        <dbReference type="ChEBI" id="CHEBI:77875"/>
        <dbReference type="EC" id="1.4.3.16"/>
    </reaction>
    <physiologicalReaction direction="left-to-right" evidence="9">
        <dbReference type="Rhea" id="RHEA:25877"/>
    </physiologicalReaction>
</comment>
<organism evidence="13 14">
    <name type="scientific">Moraxella catarrhalis</name>
    <name type="common">Branhamella catarrhalis</name>
    <dbReference type="NCBI Taxonomy" id="480"/>
    <lineage>
        <taxon>Bacteria</taxon>
        <taxon>Pseudomonadati</taxon>
        <taxon>Pseudomonadota</taxon>
        <taxon>Gammaproteobacteria</taxon>
        <taxon>Moraxellales</taxon>
        <taxon>Moraxellaceae</taxon>
        <taxon>Moraxella</taxon>
    </lineage>
</organism>
<evidence type="ECO:0000256" key="8">
    <source>
        <dbReference type="ARBA" id="ARBA00023002"/>
    </source>
</evidence>
<evidence type="ECO:0000256" key="10">
    <source>
        <dbReference type="NCBIfam" id="TIGR00551"/>
    </source>
</evidence>
<evidence type="ECO:0000256" key="7">
    <source>
        <dbReference type="ARBA" id="ARBA00022827"/>
    </source>
</evidence>
<comment type="pathway">
    <text evidence="2 11">Cofactor biosynthesis; NAD(+) biosynthesis; iminoaspartate from L-aspartate (oxidase route): step 1/1.</text>
</comment>
<evidence type="ECO:0000256" key="9">
    <source>
        <dbReference type="ARBA" id="ARBA00048305"/>
    </source>
</evidence>
<dbReference type="SUPFAM" id="SSF56425">
    <property type="entry name" value="Succinate dehydrogenase/fumarate reductase flavoprotein, catalytic domain"/>
    <property type="match status" value="1"/>
</dbReference>
<dbReference type="InterPro" id="IPR003953">
    <property type="entry name" value="FAD-dep_OxRdtase_2_FAD-bd"/>
</dbReference>
<comment type="function">
    <text evidence="11">Catalyzes the oxidation of L-aspartate to iminoaspartate.</text>
</comment>
<keyword evidence="8 11" id="KW-0560">Oxidoreductase</keyword>
<dbReference type="eggNOG" id="COG0029">
    <property type="taxonomic scope" value="Bacteria"/>
</dbReference>
<evidence type="ECO:0000256" key="5">
    <source>
        <dbReference type="ARBA" id="ARBA00022630"/>
    </source>
</evidence>
<dbReference type="RefSeq" id="WP_064611433.1">
    <property type="nucleotide sequence ID" value="NZ_LXHB01000094.1"/>
</dbReference>
<evidence type="ECO:0000313" key="14">
    <source>
        <dbReference type="Proteomes" id="UP000078228"/>
    </source>
</evidence>
<sequence length="519" mass="56462">MKPDSYDVIIVGSGLAALTAALSLPKDCQVLLMCKGEIADTSSRFAQGGIAAVIAPTDSVQEHVTDTLIAGAGLCDPHTTEQIIRQGADAIAWLSSLAVPFSTTKEGLHLTKEGGHSRRRICHVADHTGQSVMACLWANMQTRPNIHVLERCFVTDILTEIDAKTKKVHCKGVVCLINQQPKKYDADKIVLATGGLGQIYQYTTAPEVCTGDGIAMAYRAGCRIVNAEFVQFHPTGFDDGMAQTALISEAVRGEGGRLINAQGERFMLNYDERLELAPRDVVARSITKEAQRTAQGVFLDISHQSDEFIRLHFPKIYQSCLAKGVDITKQPIPVTPVQHYFCGGVLTDVSGRSDVVGLYCLGEMAYTGLHGANRLASNSLLECLVMGQNAAKSLQEPLAKWSNRDVLPNWSVQTHQKNVNLASSMPLDVAQIKQLMQQHLGVMRRQEDVAKTVELLAGALADLSTQNLTTQSQIEQLNLTMCAYLVAKASLDRPHGIGCHYWVENEPNLITPNHLPKAG</sequence>
<dbReference type="Gene3D" id="3.90.700.10">
    <property type="entry name" value="Succinate dehydrogenase/fumarate reductase flavoprotein, catalytic domain"/>
    <property type="match status" value="1"/>
</dbReference>
<dbReference type="FunFam" id="3.90.700.10:FF:000002">
    <property type="entry name" value="L-aspartate oxidase"/>
    <property type="match status" value="1"/>
</dbReference>
<dbReference type="Gene3D" id="1.20.58.100">
    <property type="entry name" value="Fumarate reductase/succinate dehydrogenase flavoprotein-like, C-terminal domain"/>
    <property type="match status" value="1"/>
</dbReference>
<dbReference type="InterPro" id="IPR005288">
    <property type="entry name" value="NadB"/>
</dbReference>
<keyword evidence="6 11" id="KW-0662">Pyridine nucleotide biosynthesis</keyword>
<evidence type="ECO:0000259" key="12">
    <source>
        <dbReference type="Pfam" id="PF00890"/>
    </source>
</evidence>
<comment type="subcellular location">
    <subcellularLocation>
        <location evidence="11">Cytoplasm</location>
    </subcellularLocation>
</comment>
<gene>
    <name evidence="13" type="ORF">AO384_2164</name>
</gene>
<dbReference type="SUPFAM" id="SSF46977">
    <property type="entry name" value="Succinate dehydrogenase/fumarate reductase flavoprotein C-terminal domain"/>
    <property type="match status" value="1"/>
</dbReference>
<dbReference type="Proteomes" id="UP000078228">
    <property type="component" value="Unassembled WGS sequence"/>
</dbReference>